<proteinExistence type="inferred from homology"/>
<evidence type="ECO:0000313" key="10">
    <source>
        <dbReference type="Proteomes" id="UP001159427"/>
    </source>
</evidence>
<keyword evidence="4 7" id="KW-0560">Oxidoreductase</keyword>
<dbReference type="InterPro" id="IPR036396">
    <property type="entry name" value="Cyt_P450_sf"/>
</dbReference>
<keyword evidence="2 7" id="KW-0349">Heme</keyword>
<keyword evidence="8" id="KW-1133">Transmembrane helix</keyword>
<dbReference type="InterPro" id="IPR002401">
    <property type="entry name" value="Cyt_P450_E_grp-I"/>
</dbReference>
<feature type="transmembrane region" description="Helical" evidence="8">
    <location>
        <begin position="12"/>
        <end position="34"/>
    </location>
</feature>
<keyword evidence="8" id="KW-0472">Membrane</keyword>
<evidence type="ECO:0000256" key="1">
    <source>
        <dbReference type="ARBA" id="ARBA00010617"/>
    </source>
</evidence>
<keyword evidence="5 7" id="KW-0408">Iron</keyword>
<sequence>MSPVFASIHDSLSLGNVFLLSLLLFLLHYLMVLYEFRSMPPGPRLSSVPVLGNIFSLEVNAEKLTDAFRSLRENYGGIFSLKLGSYKVVMAATSEAVKEMLVTKSGDFAGRPQTFAFYNITLGGKDIILGNCSPAWRFHRKIFTTALRQYLSNTPLTESRVNTQAKKMVNFMRQQDGKPFDPAECLMRTVADVICGIIFKEGCDTMNQDLERLLKLNANFIANAGDIQEATILDFFPWGRYLPVKSYDRIFKVFDEIHSIIRKFVRERKDTFDPTEKVGDFLASLLSAQHDLQCESYEEESRALLSEDHFVVAIEDMFLAGYETTSTTLRFVISFLVRFPDYQKDIQRQLDEVVGSREPSLDDRPNLPLIQATILEALRVGNVLPLAVSHVALTDTTLCGYRVPKDTIVFANTESVHLDPSCWEDPDVFNPYRHIDVDGKLITNQGNFYPFGAGRRVCAGESLAKVELFLFVSWLLQSFTFIQVEENLPKLKGAFVQFPDRYKIRAIKRTLPTGN</sequence>
<dbReference type="PRINTS" id="PR00463">
    <property type="entry name" value="EP450I"/>
</dbReference>
<evidence type="ECO:0000256" key="8">
    <source>
        <dbReference type="SAM" id="Phobius"/>
    </source>
</evidence>
<dbReference type="Gene3D" id="1.10.630.10">
    <property type="entry name" value="Cytochrome P450"/>
    <property type="match status" value="1"/>
</dbReference>
<dbReference type="PANTHER" id="PTHR24289:SF1">
    <property type="entry name" value="STEROID 17-ALPHA-HYDROXYLASE_17,20 LYASE"/>
    <property type="match status" value="1"/>
</dbReference>
<dbReference type="InterPro" id="IPR001128">
    <property type="entry name" value="Cyt_P450"/>
</dbReference>
<evidence type="ECO:0008006" key="11">
    <source>
        <dbReference type="Google" id="ProtNLM"/>
    </source>
</evidence>
<dbReference type="EMBL" id="CALNXI010001068">
    <property type="protein sequence ID" value="CAH3154018.1"/>
    <property type="molecule type" value="Genomic_DNA"/>
</dbReference>
<dbReference type="InterPro" id="IPR017972">
    <property type="entry name" value="Cyt_P450_CS"/>
</dbReference>
<accession>A0ABN8PZK9</accession>
<gene>
    <name evidence="9" type="ORF">PEVE_00001261</name>
</gene>
<keyword evidence="8" id="KW-0812">Transmembrane</keyword>
<evidence type="ECO:0000256" key="2">
    <source>
        <dbReference type="ARBA" id="ARBA00022617"/>
    </source>
</evidence>
<evidence type="ECO:0000256" key="3">
    <source>
        <dbReference type="ARBA" id="ARBA00022723"/>
    </source>
</evidence>
<evidence type="ECO:0000313" key="9">
    <source>
        <dbReference type="EMBL" id="CAH3154018.1"/>
    </source>
</evidence>
<keyword evidence="10" id="KW-1185">Reference proteome</keyword>
<dbReference type="SUPFAM" id="SSF48264">
    <property type="entry name" value="Cytochrome P450"/>
    <property type="match status" value="1"/>
</dbReference>
<dbReference type="PANTHER" id="PTHR24289">
    <property type="entry name" value="STEROID 17-ALPHA-HYDROXYLASE/17,20 LYASE"/>
    <property type="match status" value="1"/>
</dbReference>
<dbReference type="Pfam" id="PF00067">
    <property type="entry name" value="p450"/>
    <property type="match status" value="1"/>
</dbReference>
<organism evidence="9 10">
    <name type="scientific">Porites evermanni</name>
    <dbReference type="NCBI Taxonomy" id="104178"/>
    <lineage>
        <taxon>Eukaryota</taxon>
        <taxon>Metazoa</taxon>
        <taxon>Cnidaria</taxon>
        <taxon>Anthozoa</taxon>
        <taxon>Hexacorallia</taxon>
        <taxon>Scleractinia</taxon>
        <taxon>Fungiina</taxon>
        <taxon>Poritidae</taxon>
        <taxon>Porites</taxon>
    </lineage>
</organism>
<reference evidence="9 10" key="1">
    <citation type="submission" date="2022-05" db="EMBL/GenBank/DDBJ databases">
        <authorList>
            <consortium name="Genoscope - CEA"/>
            <person name="William W."/>
        </authorList>
    </citation>
    <scope>NUCLEOTIDE SEQUENCE [LARGE SCALE GENOMIC DNA]</scope>
</reference>
<evidence type="ECO:0000256" key="4">
    <source>
        <dbReference type="ARBA" id="ARBA00023002"/>
    </source>
</evidence>
<evidence type="ECO:0000256" key="5">
    <source>
        <dbReference type="ARBA" id="ARBA00023004"/>
    </source>
</evidence>
<dbReference type="PROSITE" id="PS00086">
    <property type="entry name" value="CYTOCHROME_P450"/>
    <property type="match status" value="1"/>
</dbReference>
<keyword evidence="6 7" id="KW-0503">Monooxygenase</keyword>
<comment type="similarity">
    <text evidence="1 7">Belongs to the cytochrome P450 family.</text>
</comment>
<keyword evidence="3 7" id="KW-0479">Metal-binding</keyword>
<dbReference type="Proteomes" id="UP001159427">
    <property type="component" value="Unassembled WGS sequence"/>
</dbReference>
<name>A0ABN8PZK9_9CNID</name>
<evidence type="ECO:0000256" key="6">
    <source>
        <dbReference type="ARBA" id="ARBA00023033"/>
    </source>
</evidence>
<dbReference type="PRINTS" id="PR00385">
    <property type="entry name" value="P450"/>
</dbReference>
<evidence type="ECO:0000256" key="7">
    <source>
        <dbReference type="RuleBase" id="RU000461"/>
    </source>
</evidence>
<comment type="caution">
    <text evidence="9">The sequence shown here is derived from an EMBL/GenBank/DDBJ whole genome shotgun (WGS) entry which is preliminary data.</text>
</comment>
<protein>
    <recommendedName>
        <fullName evidence="11">Unspecific monooxygenase</fullName>
    </recommendedName>
</protein>